<protein>
    <recommendedName>
        <fullName evidence="1">Protein kinase domain-containing protein</fullName>
    </recommendedName>
</protein>
<reference evidence="2" key="2">
    <citation type="submission" date="2023-06" db="EMBL/GenBank/DDBJ databases">
        <authorList>
            <consortium name="Lawrence Berkeley National Laboratory"/>
            <person name="Haridas S."/>
            <person name="Hensen N."/>
            <person name="Bonometti L."/>
            <person name="Westerberg I."/>
            <person name="Brannstrom I.O."/>
            <person name="Guillou S."/>
            <person name="Cros-Aarteil S."/>
            <person name="Calhoun S."/>
            <person name="Kuo A."/>
            <person name="Mondo S."/>
            <person name="Pangilinan J."/>
            <person name="Riley R."/>
            <person name="Labutti K."/>
            <person name="Andreopoulos B."/>
            <person name="Lipzen A."/>
            <person name="Chen C."/>
            <person name="Yanf M."/>
            <person name="Daum C."/>
            <person name="Ng V."/>
            <person name="Clum A."/>
            <person name="Steindorff A."/>
            <person name="Ohm R."/>
            <person name="Martin F."/>
            <person name="Silar P."/>
            <person name="Natvig D."/>
            <person name="Lalanne C."/>
            <person name="Gautier V."/>
            <person name="Ament-Velasquez S.L."/>
            <person name="Kruys A."/>
            <person name="Hutchinson M.I."/>
            <person name="Powell A.J."/>
            <person name="Barry K."/>
            <person name="Miller A.N."/>
            <person name="Grigoriev I.V."/>
            <person name="Debuchy R."/>
            <person name="Gladieux P."/>
            <person name="Thoren M.H."/>
            <person name="Johannesson H."/>
        </authorList>
    </citation>
    <scope>NUCLEOTIDE SEQUENCE</scope>
    <source>
        <strain evidence="2">CBS 955.72</strain>
    </source>
</reference>
<dbReference type="GO" id="GO:0005524">
    <property type="term" value="F:ATP binding"/>
    <property type="evidence" value="ECO:0007669"/>
    <property type="project" value="InterPro"/>
</dbReference>
<dbReference type="PANTHER" id="PTHR37542:SF3">
    <property type="entry name" value="PRION-INHIBITION AND PROPAGATION HELO DOMAIN-CONTAINING PROTEIN"/>
    <property type="match status" value="1"/>
</dbReference>
<dbReference type="Proteomes" id="UP001275084">
    <property type="component" value="Unassembled WGS sequence"/>
</dbReference>
<evidence type="ECO:0000313" key="3">
    <source>
        <dbReference type="Proteomes" id="UP001275084"/>
    </source>
</evidence>
<dbReference type="GO" id="GO:0004672">
    <property type="term" value="F:protein kinase activity"/>
    <property type="evidence" value="ECO:0007669"/>
    <property type="project" value="InterPro"/>
</dbReference>
<evidence type="ECO:0000259" key="1">
    <source>
        <dbReference type="PROSITE" id="PS50011"/>
    </source>
</evidence>
<feature type="non-terminal residue" evidence="2">
    <location>
        <position position="1"/>
    </location>
</feature>
<reference evidence="2" key="1">
    <citation type="journal article" date="2023" name="Mol. Phylogenet. Evol.">
        <title>Genome-scale phylogeny and comparative genomics of the fungal order Sordariales.</title>
        <authorList>
            <person name="Hensen N."/>
            <person name="Bonometti L."/>
            <person name="Westerberg I."/>
            <person name="Brannstrom I.O."/>
            <person name="Guillou S."/>
            <person name="Cros-Aarteil S."/>
            <person name="Calhoun S."/>
            <person name="Haridas S."/>
            <person name="Kuo A."/>
            <person name="Mondo S."/>
            <person name="Pangilinan J."/>
            <person name="Riley R."/>
            <person name="LaButti K."/>
            <person name="Andreopoulos B."/>
            <person name="Lipzen A."/>
            <person name="Chen C."/>
            <person name="Yan M."/>
            <person name="Daum C."/>
            <person name="Ng V."/>
            <person name="Clum A."/>
            <person name="Steindorff A."/>
            <person name="Ohm R.A."/>
            <person name="Martin F."/>
            <person name="Silar P."/>
            <person name="Natvig D.O."/>
            <person name="Lalanne C."/>
            <person name="Gautier V."/>
            <person name="Ament-Velasquez S.L."/>
            <person name="Kruys A."/>
            <person name="Hutchinson M.I."/>
            <person name="Powell A.J."/>
            <person name="Barry K."/>
            <person name="Miller A.N."/>
            <person name="Grigoriev I.V."/>
            <person name="Debuchy R."/>
            <person name="Gladieux P."/>
            <person name="Hiltunen Thoren M."/>
            <person name="Johannesson H."/>
        </authorList>
    </citation>
    <scope>NUCLEOTIDE SEQUENCE</scope>
    <source>
        <strain evidence="2">CBS 955.72</strain>
    </source>
</reference>
<proteinExistence type="predicted"/>
<dbReference type="EMBL" id="JAUIQD010000004">
    <property type="protein sequence ID" value="KAK3354072.1"/>
    <property type="molecule type" value="Genomic_DNA"/>
</dbReference>
<comment type="caution">
    <text evidence="2">The sequence shown here is derived from an EMBL/GenBank/DDBJ whole genome shotgun (WGS) entry which is preliminary data.</text>
</comment>
<organism evidence="2 3">
    <name type="scientific">Lasiosphaeria hispida</name>
    <dbReference type="NCBI Taxonomy" id="260671"/>
    <lineage>
        <taxon>Eukaryota</taxon>
        <taxon>Fungi</taxon>
        <taxon>Dikarya</taxon>
        <taxon>Ascomycota</taxon>
        <taxon>Pezizomycotina</taxon>
        <taxon>Sordariomycetes</taxon>
        <taxon>Sordariomycetidae</taxon>
        <taxon>Sordariales</taxon>
        <taxon>Lasiosphaeriaceae</taxon>
        <taxon>Lasiosphaeria</taxon>
    </lineage>
</organism>
<keyword evidence="3" id="KW-1185">Reference proteome</keyword>
<feature type="domain" description="Protein kinase" evidence="1">
    <location>
        <begin position="1"/>
        <end position="249"/>
    </location>
</feature>
<dbReference type="SUPFAM" id="SSF56112">
    <property type="entry name" value="Protein kinase-like (PK-like)"/>
    <property type="match status" value="1"/>
</dbReference>
<dbReference type="PROSITE" id="PS50011">
    <property type="entry name" value="PROTEIN_KINASE_DOM"/>
    <property type="match status" value="1"/>
</dbReference>
<dbReference type="AlphaFoldDB" id="A0AAJ0HKJ6"/>
<dbReference type="InterPro" id="IPR011009">
    <property type="entry name" value="Kinase-like_dom_sf"/>
</dbReference>
<dbReference type="Gene3D" id="1.10.510.10">
    <property type="entry name" value="Transferase(Phosphotransferase) domain 1"/>
    <property type="match status" value="1"/>
</dbReference>
<accession>A0AAJ0HKJ6</accession>
<dbReference type="PANTHER" id="PTHR37542">
    <property type="entry name" value="HELO DOMAIN-CONTAINING PROTEIN-RELATED"/>
    <property type="match status" value="1"/>
</dbReference>
<sequence>IRQLAVLLRHHHPARSRLLHCRGFYRDAIELSYGFIFDFPFAQSTPPVSLYASISERTARYNLKTPKPVLDQCYLLASILSDALFQFHTVGWVHKSLRSENVIFFPRGDGEAEAIDWGGPWLVGFEYAREDPGFSETPGMPGLATNLYRHPDQWGQPTRRFRKSHDIYSLGVILPEIGLWMPVSKLKSDERFFQHSKRYETKEYFIKTAKESLPFRVGMAYTEIVIKCLSGQVDKEPFVDDSGSNNTEMGPEDYQVQISRALRSLCQISGTKGFSGSGPRWLE</sequence>
<gene>
    <name evidence="2" type="ORF">B0T25DRAFT_608695</name>
</gene>
<name>A0AAJ0HKJ6_9PEZI</name>
<evidence type="ECO:0000313" key="2">
    <source>
        <dbReference type="EMBL" id="KAK3354072.1"/>
    </source>
</evidence>
<dbReference type="InterPro" id="IPR000719">
    <property type="entry name" value="Prot_kinase_dom"/>
</dbReference>